<dbReference type="Proteomes" id="UP001172386">
    <property type="component" value="Unassembled WGS sequence"/>
</dbReference>
<organism evidence="1 2">
    <name type="scientific">Neophaeococcomyces mojaviensis</name>
    <dbReference type="NCBI Taxonomy" id="3383035"/>
    <lineage>
        <taxon>Eukaryota</taxon>
        <taxon>Fungi</taxon>
        <taxon>Dikarya</taxon>
        <taxon>Ascomycota</taxon>
        <taxon>Pezizomycotina</taxon>
        <taxon>Eurotiomycetes</taxon>
        <taxon>Chaetothyriomycetidae</taxon>
        <taxon>Chaetothyriales</taxon>
        <taxon>Chaetothyriales incertae sedis</taxon>
        <taxon>Neophaeococcomyces</taxon>
    </lineage>
</organism>
<gene>
    <name evidence="1" type="ORF">H2198_006876</name>
</gene>
<name>A0ACC3A1U8_9EURO</name>
<evidence type="ECO:0000313" key="1">
    <source>
        <dbReference type="EMBL" id="KAJ9654021.1"/>
    </source>
</evidence>
<keyword evidence="2" id="KW-1185">Reference proteome</keyword>
<sequence length="493" mass="54770">MTFTDLSQHRDEAILRPQANPLKLPRFGYLNPPARLHRAQSSLSATTTINAKIRRRLHRGVSSVRSFFKSRAGRSDTDGSDNNTQALLISHKGSHAGFSATTTVTKNPLRLHLTAMPSANLGANYSTNSVPLLTDFQSAPQNSQVSNRSSLRRKLSTKLLSTFNSSPTVVVKPELRARPSVQTISNARSSTTSSAPSTPSSTSTMQHNGSTPPTSDGTNTGSSGSVLRHELDLSAINNQHLVFFEQNNTQRKLSTIQEIDGNQIATIKTIEATAAAKIFFETHFNALLHQESPRLNRRKELEERLTKMQLPPYLNHRIRRNWTKNESEALRRNRLLCQSGRQAVKIGAYQIVKVLGKGSFGVVRLVRDTDSQPSQSAYMTTPFPITPSTSRKSSMATLTKGLMHPKKQVLPPNKQIYAMKVIRKADMLRNAQEGHLRAERNFLVAAESSKWVVPLITAFQDVQHLYLVMNFCIGGDFLGLLIRKNTLSEQITK</sequence>
<reference evidence="1" key="1">
    <citation type="submission" date="2022-10" db="EMBL/GenBank/DDBJ databases">
        <title>Culturing micro-colonial fungi from biological soil crusts in the Mojave desert and describing Neophaeococcomyces mojavensis, and introducing the new genera and species Taxawa tesnikishii.</title>
        <authorList>
            <person name="Kurbessoian T."/>
            <person name="Stajich J.E."/>
        </authorList>
    </citation>
    <scope>NUCLEOTIDE SEQUENCE</scope>
    <source>
        <strain evidence="1">JES_112</strain>
    </source>
</reference>
<accession>A0ACC3A1U8</accession>
<comment type="caution">
    <text evidence="1">The sequence shown here is derived from an EMBL/GenBank/DDBJ whole genome shotgun (WGS) entry which is preliminary data.</text>
</comment>
<evidence type="ECO:0000313" key="2">
    <source>
        <dbReference type="Proteomes" id="UP001172386"/>
    </source>
</evidence>
<proteinExistence type="predicted"/>
<dbReference type="EMBL" id="JAPDRQ010000134">
    <property type="protein sequence ID" value="KAJ9654021.1"/>
    <property type="molecule type" value="Genomic_DNA"/>
</dbReference>
<protein>
    <submittedName>
        <fullName evidence="1">Uncharacterized protein</fullName>
    </submittedName>
</protein>